<comment type="similarity">
    <text evidence="1">Belongs to the EF-Ts family.</text>
</comment>
<reference evidence="5" key="1">
    <citation type="submission" date="2018-05" db="EMBL/GenBank/DDBJ databases">
        <authorList>
            <person name="Lanie J.A."/>
            <person name="Ng W.-L."/>
            <person name="Kazmierczak K.M."/>
            <person name="Andrzejewski T.M."/>
            <person name="Davidsen T.M."/>
            <person name="Wayne K.J."/>
            <person name="Tettelin H."/>
            <person name="Glass J.I."/>
            <person name="Rusch D."/>
            <person name="Podicherti R."/>
            <person name="Tsui H.-C.T."/>
            <person name="Winkler M.E."/>
        </authorList>
    </citation>
    <scope>NUCLEOTIDE SEQUENCE</scope>
</reference>
<evidence type="ECO:0000256" key="2">
    <source>
        <dbReference type="ARBA" id="ARBA00022768"/>
    </source>
</evidence>
<dbReference type="CDD" id="cd14275">
    <property type="entry name" value="UBA_EF-Ts"/>
    <property type="match status" value="1"/>
</dbReference>
<dbReference type="PROSITE" id="PS01126">
    <property type="entry name" value="EF_TS_1"/>
    <property type="match status" value="1"/>
</dbReference>
<dbReference type="FunFam" id="1.10.286.20:FF:000001">
    <property type="entry name" value="Elongation factor Ts"/>
    <property type="match status" value="1"/>
</dbReference>
<keyword evidence="3" id="KW-0648">Protein biosynthesis</keyword>
<dbReference type="Gene3D" id="1.10.286.20">
    <property type="match status" value="1"/>
</dbReference>
<dbReference type="SUPFAM" id="SSF54713">
    <property type="entry name" value="Elongation factor Ts (EF-Ts), dimerisation domain"/>
    <property type="match status" value="1"/>
</dbReference>
<dbReference type="PANTHER" id="PTHR11741:SF0">
    <property type="entry name" value="ELONGATION FACTOR TS, MITOCHONDRIAL"/>
    <property type="match status" value="1"/>
</dbReference>
<dbReference type="PROSITE" id="PS01127">
    <property type="entry name" value="EF_TS_2"/>
    <property type="match status" value="1"/>
</dbReference>
<gene>
    <name evidence="5" type="ORF">METZ01_LOCUS271422</name>
</gene>
<protein>
    <recommendedName>
        <fullName evidence="4">Translation elongation factor EFTs/EF1B dimerisation domain-containing protein</fullName>
    </recommendedName>
</protein>
<sequence length="197" mass="22056">MEVTAKMVSDLRKRTGAGIMDCKKALAEKNGDIEASIIHLREQGLKASELKSSRDASEGLIISYIHPGSKIGSLLEINCETDFVARTEQFNELARNIAMQVAASKPKCLSKEDVSEEDLEAEKAILRQQLVDSNKPENIIEKIVEGRLSKYYSEVCLLEQTYIRNGDKTVQNLIQEAISQLGENIVIRRFELFILGQ</sequence>
<dbReference type="GO" id="GO:0005737">
    <property type="term" value="C:cytoplasm"/>
    <property type="evidence" value="ECO:0007669"/>
    <property type="project" value="UniProtKB-ARBA"/>
</dbReference>
<evidence type="ECO:0000256" key="1">
    <source>
        <dbReference type="ARBA" id="ARBA00005532"/>
    </source>
</evidence>
<evidence type="ECO:0000259" key="4">
    <source>
        <dbReference type="Pfam" id="PF00889"/>
    </source>
</evidence>
<dbReference type="InterPro" id="IPR018101">
    <property type="entry name" value="Transl_elong_Ts_CS"/>
</dbReference>
<organism evidence="5">
    <name type="scientific">marine metagenome</name>
    <dbReference type="NCBI Taxonomy" id="408172"/>
    <lineage>
        <taxon>unclassified sequences</taxon>
        <taxon>metagenomes</taxon>
        <taxon>ecological metagenomes</taxon>
    </lineage>
</organism>
<dbReference type="InterPro" id="IPR009060">
    <property type="entry name" value="UBA-like_sf"/>
</dbReference>
<dbReference type="Gene3D" id="1.10.8.10">
    <property type="entry name" value="DNA helicase RuvA subunit, C-terminal domain"/>
    <property type="match status" value="1"/>
</dbReference>
<evidence type="ECO:0000256" key="3">
    <source>
        <dbReference type="ARBA" id="ARBA00022917"/>
    </source>
</evidence>
<proteinExistence type="inferred from homology"/>
<dbReference type="Pfam" id="PF00889">
    <property type="entry name" value="EF_TS"/>
    <property type="match status" value="1"/>
</dbReference>
<dbReference type="InterPro" id="IPR036402">
    <property type="entry name" value="EF-Ts_dimer_sf"/>
</dbReference>
<dbReference type="InterPro" id="IPR001816">
    <property type="entry name" value="Transl_elong_EFTs/EF1B"/>
</dbReference>
<dbReference type="PANTHER" id="PTHR11741">
    <property type="entry name" value="ELONGATION FACTOR TS"/>
    <property type="match status" value="1"/>
</dbReference>
<feature type="domain" description="Translation elongation factor EFTs/EF1B dimerisation" evidence="4">
    <location>
        <begin position="54"/>
        <end position="176"/>
    </location>
</feature>
<dbReference type="GO" id="GO:0003746">
    <property type="term" value="F:translation elongation factor activity"/>
    <property type="evidence" value="ECO:0007669"/>
    <property type="project" value="UniProtKB-KW"/>
</dbReference>
<dbReference type="Gene3D" id="3.30.479.20">
    <property type="entry name" value="Elongation factor Ts, dimerisation domain"/>
    <property type="match status" value="1"/>
</dbReference>
<dbReference type="FunFam" id="1.10.8.10:FF:000001">
    <property type="entry name" value="Elongation factor Ts"/>
    <property type="match status" value="1"/>
</dbReference>
<dbReference type="InterPro" id="IPR014039">
    <property type="entry name" value="Transl_elong_EFTs/EF1B_dimer"/>
</dbReference>
<name>A0A382K2V2_9ZZZZ</name>
<dbReference type="HAMAP" id="MF_00050">
    <property type="entry name" value="EF_Ts"/>
    <property type="match status" value="1"/>
</dbReference>
<keyword evidence="2" id="KW-0251">Elongation factor</keyword>
<evidence type="ECO:0000313" key="5">
    <source>
        <dbReference type="EMBL" id="SVC18568.1"/>
    </source>
</evidence>
<accession>A0A382K2V2</accession>
<dbReference type="EMBL" id="UINC01077959">
    <property type="protein sequence ID" value="SVC18568.1"/>
    <property type="molecule type" value="Genomic_DNA"/>
</dbReference>
<dbReference type="AlphaFoldDB" id="A0A382K2V2"/>
<dbReference type="SUPFAM" id="SSF46934">
    <property type="entry name" value="UBA-like"/>
    <property type="match status" value="1"/>
</dbReference>